<keyword evidence="1" id="KW-0723">Serine/threonine-protein kinase</keyword>
<evidence type="ECO:0000313" key="3">
    <source>
        <dbReference type="EMBL" id="QSE98384.1"/>
    </source>
</evidence>
<sequence>MKYSYKVPCKKEKLRDIRSFVKEILDKHGLSEIDSSTLVLAIDEVCANLIIHSHQCNAKDSIEIVINVDQEVGIIFDIIDKAEIFDISNYEEPQLEDIIKKQRKGGLGLILVKRIMDNIQIIQDPTKNICRMTKKIQVA</sequence>
<evidence type="ECO:0000313" key="4">
    <source>
        <dbReference type="Proteomes" id="UP000662783"/>
    </source>
</evidence>
<organism evidence="3 4">
    <name type="scientific">Fulvivirga lutea</name>
    <dbReference type="NCBI Taxonomy" id="2810512"/>
    <lineage>
        <taxon>Bacteria</taxon>
        <taxon>Pseudomonadati</taxon>
        <taxon>Bacteroidota</taxon>
        <taxon>Cytophagia</taxon>
        <taxon>Cytophagales</taxon>
        <taxon>Fulvivirgaceae</taxon>
        <taxon>Fulvivirga</taxon>
    </lineage>
</organism>
<protein>
    <submittedName>
        <fullName evidence="3">ATP-binding protein</fullName>
    </submittedName>
</protein>
<dbReference type="PANTHER" id="PTHR35526:SF3">
    <property type="entry name" value="ANTI-SIGMA-F FACTOR RSBW"/>
    <property type="match status" value="1"/>
</dbReference>
<dbReference type="Pfam" id="PF13581">
    <property type="entry name" value="HATPase_c_2"/>
    <property type="match status" value="1"/>
</dbReference>
<name>A0A974WH03_9BACT</name>
<dbReference type="GO" id="GO:0005524">
    <property type="term" value="F:ATP binding"/>
    <property type="evidence" value="ECO:0007669"/>
    <property type="project" value="UniProtKB-KW"/>
</dbReference>
<keyword evidence="3" id="KW-0067">ATP-binding</keyword>
<dbReference type="GO" id="GO:0004674">
    <property type="term" value="F:protein serine/threonine kinase activity"/>
    <property type="evidence" value="ECO:0007669"/>
    <property type="project" value="UniProtKB-KW"/>
</dbReference>
<dbReference type="AlphaFoldDB" id="A0A974WH03"/>
<dbReference type="EMBL" id="CP070608">
    <property type="protein sequence ID" value="QSE98384.1"/>
    <property type="molecule type" value="Genomic_DNA"/>
</dbReference>
<feature type="domain" description="Histidine kinase/HSP90-like ATPase" evidence="2">
    <location>
        <begin position="8"/>
        <end position="134"/>
    </location>
</feature>
<dbReference type="InterPro" id="IPR003594">
    <property type="entry name" value="HATPase_dom"/>
</dbReference>
<dbReference type="KEGG" id="fuv:JR347_04720"/>
<dbReference type="PANTHER" id="PTHR35526">
    <property type="entry name" value="ANTI-SIGMA-F FACTOR RSBW-RELATED"/>
    <property type="match status" value="1"/>
</dbReference>
<evidence type="ECO:0000259" key="2">
    <source>
        <dbReference type="Pfam" id="PF13581"/>
    </source>
</evidence>
<accession>A0A974WH03</accession>
<dbReference type="Gene3D" id="3.30.565.10">
    <property type="entry name" value="Histidine kinase-like ATPase, C-terminal domain"/>
    <property type="match status" value="1"/>
</dbReference>
<reference evidence="3" key="1">
    <citation type="submission" date="2021-02" db="EMBL/GenBank/DDBJ databases">
        <title>Fulvivirga sp. S481 isolated from sea water.</title>
        <authorList>
            <person name="Bae S.S."/>
            <person name="Baek K."/>
        </authorList>
    </citation>
    <scope>NUCLEOTIDE SEQUENCE</scope>
    <source>
        <strain evidence="3">S481</strain>
    </source>
</reference>
<dbReference type="InterPro" id="IPR050267">
    <property type="entry name" value="Anti-sigma-factor_SerPK"/>
</dbReference>
<dbReference type="CDD" id="cd16936">
    <property type="entry name" value="HATPase_RsbW-like"/>
    <property type="match status" value="1"/>
</dbReference>
<proteinExistence type="predicted"/>
<keyword evidence="1" id="KW-0418">Kinase</keyword>
<keyword evidence="3" id="KW-0547">Nucleotide-binding</keyword>
<dbReference type="RefSeq" id="WP_205722898.1">
    <property type="nucleotide sequence ID" value="NZ_CP070608.1"/>
</dbReference>
<evidence type="ECO:0000256" key="1">
    <source>
        <dbReference type="ARBA" id="ARBA00022527"/>
    </source>
</evidence>
<keyword evidence="4" id="KW-1185">Reference proteome</keyword>
<dbReference type="Proteomes" id="UP000662783">
    <property type="component" value="Chromosome"/>
</dbReference>
<gene>
    <name evidence="3" type="ORF">JR347_04720</name>
</gene>
<keyword evidence="1" id="KW-0808">Transferase</keyword>
<dbReference type="InterPro" id="IPR036890">
    <property type="entry name" value="HATPase_C_sf"/>
</dbReference>